<protein>
    <submittedName>
        <fullName evidence="6">Unannotated protein</fullName>
    </submittedName>
</protein>
<keyword evidence="4" id="KW-0479">Metal-binding</keyword>
<dbReference type="PROSITE" id="PS00723">
    <property type="entry name" value="POLYPRENYL_SYNTHASE_1"/>
    <property type="match status" value="1"/>
</dbReference>
<dbReference type="SUPFAM" id="SSF48576">
    <property type="entry name" value="Terpenoid synthases"/>
    <property type="match status" value="1"/>
</dbReference>
<dbReference type="SFLD" id="SFLDS00005">
    <property type="entry name" value="Isoprenoid_Synthase_Type_I"/>
    <property type="match status" value="1"/>
</dbReference>
<evidence type="ECO:0000256" key="2">
    <source>
        <dbReference type="ARBA" id="ARBA00006706"/>
    </source>
</evidence>
<dbReference type="InterPro" id="IPR033749">
    <property type="entry name" value="Polyprenyl_synt_CS"/>
</dbReference>
<evidence type="ECO:0000256" key="4">
    <source>
        <dbReference type="ARBA" id="ARBA00022723"/>
    </source>
</evidence>
<keyword evidence="5" id="KW-0460">Magnesium</keyword>
<dbReference type="CDD" id="cd00685">
    <property type="entry name" value="Trans_IPPS_HT"/>
    <property type="match status" value="1"/>
</dbReference>
<gene>
    <name evidence="6" type="ORF">UFOPK1683_00456</name>
</gene>
<dbReference type="InterPro" id="IPR000092">
    <property type="entry name" value="Polyprenyl_synt"/>
</dbReference>
<dbReference type="InterPro" id="IPR008949">
    <property type="entry name" value="Isoprenoid_synthase_dom_sf"/>
</dbReference>
<dbReference type="PANTHER" id="PTHR12001">
    <property type="entry name" value="GERANYLGERANYL PYROPHOSPHATE SYNTHASE"/>
    <property type="match status" value="1"/>
</dbReference>
<dbReference type="Pfam" id="PF00348">
    <property type="entry name" value="polyprenyl_synt"/>
    <property type="match status" value="1"/>
</dbReference>
<evidence type="ECO:0000256" key="3">
    <source>
        <dbReference type="ARBA" id="ARBA00022679"/>
    </source>
</evidence>
<dbReference type="GO" id="GO:0004659">
    <property type="term" value="F:prenyltransferase activity"/>
    <property type="evidence" value="ECO:0007669"/>
    <property type="project" value="InterPro"/>
</dbReference>
<organism evidence="6">
    <name type="scientific">freshwater metagenome</name>
    <dbReference type="NCBI Taxonomy" id="449393"/>
    <lineage>
        <taxon>unclassified sequences</taxon>
        <taxon>metagenomes</taxon>
        <taxon>ecological metagenomes</taxon>
    </lineage>
</organism>
<comment type="similarity">
    <text evidence="2">Belongs to the FPP/GGPP synthase family.</text>
</comment>
<keyword evidence="3" id="KW-0808">Transferase</keyword>
<dbReference type="PROSITE" id="PS00444">
    <property type="entry name" value="POLYPRENYL_SYNTHASE_2"/>
    <property type="match status" value="1"/>
</dbReference>
<evidence type="ECO:0000313" key="6">
    <source>
        <dbReference type="EMBL" id="CAB4566956.1"/>
    </source>
</evidence>
<evidence type="ECO:0000256" key="5">
    <source>
        <dbReference type="ARBA" id="ARBA00022842"/>
    </source>
</evidence>
<name>A0A6J6DTY4_9ZZZZ</name>
<dbReference type="AlphaFoldDB" id="A0A6J6DTY4"/>
<comment type="cofactor">
    <cofactor evidence="1">
        <name>Mg(2+)</name>
        <dbReference type="ChEBI" id="CHEBI:18420"/>
    </cofactor>
</comment>
<accession>A0A6J6DTY4</accession>
<dbReference type="GO" id="GO:0008299">
    <property type="term" value="P:isoprenoid biosynthetic process"/>
    <property type="evidence" value="ECO:0007669"/>
    <property type="project" value="InterPro"/>
</dbReference>
<dbReference type="GO" id="GO:0046872">
    <property type="term" value="F:metal ion binding"/>
    <property type="evidence" value="ECO:0007669"/>
    <property type="project" value="UniProtKB-KW"/>
</dbReference>
<dbReference type="Gene3D" id="1.10.600.10">
    <property type="entry name" value="Farnesyl Diphosphate Synthase"/>
    <property type="match status" value="1"/>
</dbReference>
<sequence length="438" mass="47918">MRAVISEVIFIVRSRVEPPAPYVTDMKSGAIERRLSIADQSRLSPSLSLGGKNSKEKVGAPSLFIAPICMESGYRYRVSTEVKVAIEQARADIRHELSLYLAAQRTYLLAIASELQPVCDALDEFLLDGGKRLRPLFAYAGIMASGATPTREMVRAISSLELLQACALIHDDLMDGSDTRRGKPAMHRHFENLHQSSAMNGLAKQFGESAAVLLGDLALVWSDQMLNTSGISNESLLAVQRIHDEMRVELMAGQYLDVRESGESTYSVERSLRIARYKSGKYTIERPLHLGAVIGDSKQRTDGPLLSALSRYGLPLGEAFQLRDDLLGIFGDPSVTGKPAGDDLREGKRTVLMAIALDLLKGQEREMLVSHLGKADISPAKIEELRALIINSGAVAQVEDLIEKLSNDSLRAIEDPAIDLSAREFLTYIALSAVKRSA</sequence>
<dbReference type="EMBL" id="CAEZTL010000030">
    <property type="protein sequence ID" value="CAB4566956.1"/>
    <property type="molecule type" value="Genomic_DNA"/>
</dbReference>
<evidence type="ECO:0000256" key="1">
    <source>
        <dbReference type="ARBA" id="ARBA00001946"/>
    </source>
</evidence>
<proteinExistence type="inferred from homology"/>
<dbReference type="PANTHER" id="PTHR12001:SF85">
    <property type="entry name" value="SHORT CHAIN ISOPRENYL DIPHOSPHATE SYNTHASE"/>
    <property type="match status" value="1"/>
</dbReference>
<dbReference type="SFLD" id="SFLDG01017">
    <property type="entry name" value="Polyprenyl_Transferase_Like"/>
    <property type="match status" value="1"/>
</dbReference>
<reference evidence="6" key="1">
    <citation type="submission" date="2020-05" db="EMBL/GenBank/DDBJ databases">
        <authorList>
            <person name="Chiriac C."/>
            <person name="Salcher M."/>
            <person name="Ghai R."/>
            <person name="Kavagutti S V."/>
        </authorList>
    </citation>
    <scope>NUCLEOTIDE SEQUENCE</scope>
</reference>